<dbReference type="EMBL" id="CP019437">
    <property type="protein sequence ID" value="AQS46879.1"/>
    <property type="molecule type" value="Genomic_DNA"/>
</dbReference>
<accession>A0ABM6IDS1</accession>
<proteinExistence type="predicted"/>
<evidence type="ECO:0000256" key="1">
    <source>
        <dbReference type="SAM" id="SignalP"/>
    </source>
</evidence>
<sequence>MTTTKNIFAASTALLGAMTIAGSASALDLTKIPSTNNNDGQYYGIADYRTGTVPGETSSMGTPPAVTSSNTYASTDQYGITDVKTGTAEFANTSMGSDMIPAQRQLTDQAGITGLKTAANAEDKAMSADGNVIGMIEKVESHDGYDTIYVRTSPKLDTTVSLFKVNVPKDAAANGEVKLGWTVSELLTNLETQVDMRS</sequence>
<gene>
    <name evidence="2" type="ORF">BMG03_03005</name>
</gene>
<organism evidence="2 3">
    <name type="scientific">Thioclava nitratireducens</name>
    <dbReference type="NCBI Taxonomy" id="1915078"/>
    <lineage>
        <taxon>Bacteria</taxon>
        <taxon>Pseudomonadati</taxon>
        <taxon>Pseudomonadota</taxon>
        <taxon>Alphaproteobacteria</taxon>
        <taxon>Rhodobacterales</taxon>
        <taxon>Paracoccaceae</taxon>
        <taxon>Thioclava</taxon>
    </lineage>
</organism>
<feature type="signal peptide" evidence="1">
    <location>
        <begin position="1"/>
        <end position="26"/>
    </location>
</feature>
<name>A0ABM6IDS1_9RHOB</name>
<keyword evidence="3" id="KW-1185">Reference proteome</keyword>
<keyword evidence="1" id="KW-0732">Signal</keyword>
<feature type="chain" id="PRO_5045902486" evidence="1">
    <location>
        <begin position="27"/>
        <end position="198"/>
    </location>
</feature>
<evidence type="ECO:0000313" key="3">
    <source>
        <dbReference type="Proteomes" id="UP000185622"/>
    </source>
</evidence>
<evidence type="ECO:0000313" key="2">
    <source>
        <dbReference type="EMBL" id="AQS46879.1"/>
    </source>
</evidence>
<dbReference type="RefSeq" id="WP_075775794.1">
    <property type="nucleotide sequence ID" value="NZ_CP019437.1"/>
</dbReference>
<protein>
    <submittedName>
        <fullName evidence="2">Uncharacterized protein</fullName>
    </submittedName>
</protein>
<dbReference type="Proteomes" id="UP000185622">
    <property type="component" value="Chromosome"/>
</dbReference>
<reference evidence="2 3" key="1">
    <citation type="submission" date="2017-01" db="EMBL/GenBank/DDBJ databases">
        <title>The complete genome sequence of a sulfur-oxidizing marine bacterium Thioclava sp. 25B10_4T.</title>
        <authorList>
            <person name="Liu Y."/>
            <person name="Lai Q."/>
            <person name="Shao Z."/>
        </authorList>
    </citation>
    <scope>NUCLEOTIDE SEQUENCE [LARGE SCALE GENOMIC DNA]</scope>
    <source>
        <strain evidence="2 3">25B10_4</strain>
    </source>
</reference>